<accession>A0A0N4VWR7</accession>
<gene>
    <name evidence="2" type="ORF">HPLM_LOCUS1736</name>
</gene>
<protein>
    <submittedName>
        <fullName evidence="2 4">Uncharacterized protein</fullName>
    </submittedName>
</protein>
<dbReference type="EMBL" id="UZAF01002584">
    <property type="protein sequence ID" value="VDO11041.1"/>
    <property type="molecule type" value="Genomic_DNA"/>
</dbReference>
<proteinExistence type="predicted"/>
<reference evidence="2 3" key="2">
    <citation type="submission" date="2018-11" db="EMBL/GenBank/DDBJ databases">
        <authorList>
            <consortium name="Pathogen Informatics"/>
        </authorList>
    </citation>
    <scope>NUCLEOTIDE SEQUENCE [LARGE SCALE GENOMIC DNA]</scope>
    <source>
        <strain evidence="2 3">MHpl1</strain>
    </source>
</reference>
<keyword evidence="1" id="KW-0732">Signal</keyword>
<evidence type="ECO:0000256" key="1">
    <source>
        <dbReference type="SAM" id="SignalP"/>
    </source>
</evidence>
<dbReference type="AlphaFoldDB" id="A0A0N4VWR7"/>
<feature type="signal peptide" evidence="1">
    <location>
        <begin position="1"/>
        <end position="18"/>
    </location>
</feature>
<dbReference type="PROSITE" id="PS51257">
    <property type="entry name" value="PROKAR_LIPOPROTEIN"/>
    <property type="match status" value="1"/>
</dbReference>
<name>A0A0N4VWR7_HAEPC</name>
<dbReference type="WBParaSite" id="HPLM_0000173701-mRNA-1">
    <property type="protein sequence ID" value="HPLM_0000173701-mRNA-1"/>
    <property type="gene ID" value="HPLM_0000173701"/>
</dbReference>
<organism evidence="4">
    <name type="scientific">Haemonchus placei</name>
    <name type="common">Barber's pole worm</name>
    <dbReference type="NCBI Taxonomy" id="6290"/>
    <lineage>
        <taxon>Eukaryota</taxon>
        <taxon>Metazoa</taxon>
        <taxon>Ecdysozoa</taxon>
        <taxon>Nematoda</taxon>
        <taxon>Chromadorea</taxon>
        <taxon>Rhabditida</taxon>
        <taxon>Rhabditina</taxon>
        <taxon>Rhabditomorpha</taxon>
        <taxon>Strongyloidea</taxon>
        <taxon>Trichostrongylidae</taxon>
        <taxon>Haemonchus</taxon>
    </lineage>
</organism>
<evidence type="ECO:0000313" key="4">
    <source>
        <dbReference type="WBParaSite" id="HPLM_0000173701-mRNA-1"/>
    </source>
</evidence>
<evidence type="ECO:0000313" key="2">
    <source>
        <dbReference type="EMBL" id="VDO11041.1"/>
    </source>
</evidence>
<sequence>MILFKLFLQGSSIVQVLPTTSSCQRCTCESGLFWIHHHHS</sequence>
<dbReference type="Proteomes" id="UP000268014">
    <property type="component" value="Unassembled WGS sequence"/>
</dbReference>
<evidence type="ECO:0000313" key="3">
    <source>
        <dbReference type="Proteomes" id="UP000268014"/>
    </source>
</evidence>
<feature type="chain" id="PRO_5043123307" evidence="1">
    <location>
        <begin position="19"/>
        <end position="40"/>
    </location>
</feature>
<keyword evidence="3" id="KW-1185">Reference proteome</keyword>
<reference evidence="4" key="1">
    <citation type="submission" date="2017-02" db="UniProtKB">
        <authorList>
            <consortium name="WormBaseParasite"/>
        </authorList>
    </citation>
    <scope>IDENTIFICATION</scope>
</reference>